<protein>
    <recommendedName>
        <fullName evidence="3">Alpha/beta hydrolase family protein</fullName>
    </recommendedName>
</protein>
<keyword evidence="2" id="KW-1185">Reference proteome</keyword>
<gene>
    <name evidence="1" type="ORF">NYZ99_16650</name>
</gene>
<dbReference type="Gene3D" id="3.40.50.1820">
    <property type="entry name" value="alpha/beta hydrolase"/>
    <property type="match status" value="1"/>
</dbReference>
<dbReference type="Proteomes" id="UP001059209">
    <property type="component" value="Chromosome"/>
</dbReference>
<evidence type="ECO:0000313" key="2">
    <source>
        <dbReference type="Proteomes" id="UP001059209"/>
    </source>
</evidence>
<reference evidence="1" key="1">
    <citation type="submission" date="2022-09" db="EMBL/GenBank/DDBJ databases">
        <title>Maribacter litopenaei sp. nov., isolated from the intestinal tract of the Pacific White Shrimp, Litopenaeus vannamei.</title>
        <authorList>
            <person name="Kim S.Y."/>
            <person name="Hwang C.Y."/>
        </authorList>
    </citation>
    <scope>NUCLEOTIDE SEQUENCE</scope>
    <source>
        <strain evidence="1">HL-LV01</strain>
    </source>
</reference>
<dbReference type="RefSeq" id="WP_260572379.1">
    <property type="nucleotide sequence ID" value="NZ_CP104205.1"/>
</dbReference>
<name>A0ABY5Y667_9FLAO</name>
<accession>A0ABY5Y667</accession>
<dbReference type="InterPro" id="IPR029058">
    <property type="entry name" value="AB_hydrolase_fold"/>
</dbReference>
<sequence length="157" mass="17342">MPDISGILPNYNANYKALSMLANDLEKAVLISHSQSGFFPMEAALVDPKGIAAIVALEPGYCPTNLSKEQLKRLSNIPMLIIFGDYLDTTTGIDHSWQRACEQCETFSKSINEVGGNAQVVRLADEGIKGNSHMLMQDNNHLQLADKVMKWMDSLEQ</sequence>
<evidence type="ECO:0008006" key="3">
    <source>
        <dbReference type="Google" id="ProtNLM"/>
    </source>
</evidence>
<proteinExistence type="predicted"/>
<dbReference type="SUPFAM" id="SSF53474">
    <property type="entry name" value="alpha/beta-Hydrolases"/>
    <property type="match status" value="1"/>
</dbReference>
<dbReference type="EMBL" id="CP104205">
    <property type="protein sequence ID" value="UWX54520.1"/>
    <property type="molecule type" value="Genomic_DNA"/>
</dbReference>
<evidence type="ECO:0000313" key="1">
    <source>
        <dbReference type="EMBL" id="UWX54520.1"/>
    </source>
</evidence>
<organism evidence="1 2">
    <name type="scientific">Maribacter litopenaei</name>
    <dbReference type="NCBI Taxonomy" id="2976127"/>
    <lineage>
        <taxon>Bacteria</taxon>
        <taxon>Pseudomonadati</taxon>
        <taxon>Bacteroidota</taxon>
        <taxon>Flavobacteriia</taxon>
        <taxon>Flavobacteriales</taxon>
        <taxon>Flavobacteriaceae</taxon>
        <taxon>Maribacter</taxon>
    </lineage>
</organism>